<keyword evidence="3" id="KW-1185">Reference proteome</keyword>
<evidence type="ECO:0000256" key="1">
    <source>
        <dbReference type="SAM" id="MobiDB-lite"/>
    </source>
</evidence>
<dbReference type="AlphaFoldDB" id="X6MSA4"/>
<name>X6MSA4_RETFI</name>
<protein>
    <submittedName>
        <fullName evidence="2">Retinoblastoma-binding protein 1-like protein</fullName>
    </submittedName>
</protein>
<feature type="compositionally biased region" description="Basic and acidic residues" evidence="1">
    <location>
        <begin position="86"/>
        <end position="95"/>
    </location>
</feature>
<evidence type="ECO:0000313" key="3">
    <source>
        <dbReference type="Proteomes" id="UP000023152"/>
    </source>
</evidence>
<dbReference type="Proteomes" id="UP000023152">
    <property type="component" value="Unassembled WGS sequence"/>
</dbReference>
<gene>
    <name evidence="2" type="ORF">RFI_20485</name>
</gene>
<dbReference type="EMBL" id="ASPP01017757">
    <property type="protein sequence ID" value="ETO16853.1"/>
    <property type="molecule type" value="Genomic_DNA"/>
</dbReference>
<accession>X6MSA4</accession>
<feature type="non-terminal residue" evidence="2">
    <location>
        <position position="111"/>
    </location>
</feature>
<reference evidence="2 3" key="1">
    <citation type="journal article" date="2013" name="Curr. Biol.">
        <title>The Genome of the Foraminiferan Reticulomyxa filosa.</title>
        <authorList>
            <person name="Glockner G."/>
            <person name="Hulsmann N."/>
            <person name="Schleicher M."/>
            <person name="Noegel A.A."/>
            <person name="Eichinger L."/>
            <person name="Gallinger C."/>
            <person name="Pawlowski J."/>
            <person name="Sierra R."/>
            <person name="Euteneuer U."/>
            <person name="Pillet L."/>
            <person name="Moustafa A."/>
            <person name="Platzer M."/>
            <person name="Groth M."/>
            <person name="Szafranski K."/>
            <person name="Schliwa M."/>
        </authorList>
    </citation>
    <scope>NUCLEOTIDE SEQUENCE [LARGE SCALE GENOMIC DNA]</scope>
</reference>
<feature type="compositionally biased region" description="Polar residues" evidence="1">
    <location>
        <begin position="45"/>
        <end position="59"/>
    </location>
</feature>
<organism evidence="2 3">
    <name type="scientific">Reticulomyxa filosa</name>
    <dbReference type="NCBI Taxonomy" id="46433"/>
    <lineage>
        <taxon>Eukaryota</taxon>
        <taxon>Sar</taxon>
        <taxon>Rhizaria</taxon>
        <taxon>Retaria</taxon>
        <taxon>Foraminifera</taxon>
        <taxon>Monothalamids</taxon>
        <taxon>Reticulomyxidae</taxon>
        <taxon>Reticulomyxa</taxon>
    </lineage>
</organism>
<proteinExistence type="predicted"/>
<evidence type="ECO:0000313" key="2">
    <source>
        <dbReference type="EMBL" id="ETO16853.1"/>
    </source>
</evidence>
<sequence>MTSTRRHARQRDTSKLLDEIVEEENGEQAQTKGTKNKDDMDTRAPPSTKTGASLTTTEAPKNVQKNEKARGSEATIHLSEEEEDHGEDKSEKSGCDSDPEQISPKDDYNEH</sequence>
<comment type="caution">
    <text evidence="2">The sequence shown here is derived from an EMBL/GenBank/DDBJ whole genome shotgun (WGS) entry which is preliminary data.</text>
</comment>
<feature type="region of interest" description="Disordered" evidence="1">
    <location>
        <begin position="1"/>
        <end position="111"/>
    </location>
</feature>